<evidence type="ECO:0000256" key="6">
    <source>
        <dbReference type="ARBA" id="ARBA00023136"/>
    </source>
</evidence>
<dbReference type="InterPro" id="IPR035906">
    <property type="entry name" value="MetI-like_sf"/>
</dbReference>
<feature type="transmembrane region" description="Helical" evidence="7">
    <location>
        <begin position="207"/>
        <end position="231"/>
    </location>
</feature>
<dbReference type="KEGG" id="halx:M0R89_04755"/>
<keyword evidence="5" id="KW-0764">Sulfate transport</keyword>
<evidence type="ECO:0000256" key="3">
    <source>
        <dbReference type="ARBA" id="ARBA00022692"/>
    </source>
</evidence>
<proteinExistence type="inferred from homology"/>
<keyword evidence="11" id="KW-1185">Reference proteome</keyword>
<comment type="subcellular location">
    <subcellularLocation>
        <location evidence="7">Cell membrane</location>
        <topology evidence="7">Multi-pass membrane protein</topology>
    </subcellularLocation>
    <subcellularLocation>
        <location evidence="1">Membrane</location>
        <topology evidence="1">Multi-pass membrane protein</topology>
    </subcellularLocation>
</comment>
<name>A0A8U0HWS5_9EURY</name>
<dbReference type="Pfam" id="PF00528">
    <property type="entry name" value="BPD_transp_1"/>
    <property type="match status" value="1"/>
</dbReference>
<feature type="compositionally biased region" description="Basic and acidic residues" evidence="8">
    <location>
        <begin position="1"/>
        <end position="25"/>
    </location>
</feature>
<accession>A0A8U0HWS5</accession>
<keyword evidence="2 7" id="KW-0813">Transport</keyword>
<feature type="transmembrane region" description="Helical" evidence="7">
    <location>
        <begin position="85"/>
        <end position="109"/>
    </location>
</feature>
<dbReference type="SUPFAM" id="SSF161098">
    <property type="entry name" value="MetI-like"/>
    <property type="match status" value="1"/>
</dbReference>
<evidence type="ECO:0000256" key="2">
    <source>
        <dbReference type="ARBA" id="ARBA00022448"/>
    </source>
</evidence>
<feature type="transmembrane region" description="Helical" evidence="7">
    <location>
        <begin position="50"/>
        <end position="78"/>
    </location>
</feature>
<feature type="region of interest" description="Disordered" evidence="8">
    <location>
        <begin position="1"/>
        <end position="32"/>
    </location>
</feature>
<dbReference type="PANTHER" id="PTHR30406:SF8">
    <property type="entry name" value="SULFATE TRANSPORT SYSTEM PERMEASE PROTEIN CYST"/>
    <property type="match status" value="1"/>
</dbReference>
<reference evidence="10 11" key="1">
    <citation type="submission" date="2022-04" db="EMBL/GenBank/DDBJ databases">
        <title>Diverse halophilic archaea isolated from saline environments.</title>
        <authorList>
            <person name="Cui H.-L."/>
        </authorList>
    </citation>
    <scope>NUCLEOTIDE SEQUENCE [LARGE SCALE GENOMIC DNA]</scope>
    <source>
        <strain evidence="10 11">XZYJT49</strain>
    </source>
</reference>
<gene>
    <name evidence="10" type="ORF">M0R89_04755</name>
</gene>
<evidence type="ECO:0000256" key="8">
    <source>
        <dbReference type="SAM" id="MobiDB-lite"/>
    </source>
</evidence>
<comment type="similarity">
    <text evidence="7">Belongs to the binding-protein-dependent transport system permease family.</text>
</comment>
<keyword evidence="3 7" id="KW-0812">Transmembrane</keyword>
<dbReference type="CDD" id="cd06261">
    <property type="entry name" value="TM_PBP2"/>
    <property type="match status" value="1"/>
</dbReference>
<keyword evidence="6 7" id="KW-0472">Membrane</keyword>
<sequence length="358" mass="37128">MSTDTETRGEAGRRSDDASASRRATDSPAESLGDRIGAGTTVLAVVSVQLVAFAAALAVGYPGAYAGFAVLSAAAIAARRNRGAFGVLAAALGTVLLVALGLPLLMMVARQDPGLVAETAADPAVQQALYLSVYAPLLAAVASVALGVPLALVLARGFPGQQLVESLVDLPLVVPHSVAGLAILFGFGEGGAFGGVEFTVPVIEFTFKFTVLQTMLGMVLAMTFVSAPFAVNAAREAFESVPTRVEWAARTLGANRFETFRRVTAPLAWRGVLTGGVLAWARAVSEFGAVAIVAYSVEFFYLPEGESLSAQHAPVFIYNTYLSSGLQRSGAVATLLLALSALIFLLVRTVAYDDGGWP</sequence>
<evidence type="ECO:0000256" key="1">
    <source>
        <dbReference type="ARBA" id="ARBA00004141"/>
    </source>
</evidence>
<dbReference type="InterPro" id="IPR000515">
    <property type="entry name" value="MetI-like"/>
</dbReference>
<evidence type="ECO:0000259" key="9">
    <source>
        <dbReference type="PROSITE" id="PS50928"/>
    </source>
</evidence>
<evidence type="ECO:0000256" key="5">
    <source>
        <dbReference type="ARBA" id="ARBA00023032"/>
    </source>
</evidence>
<organism evidence="10 11">
    <name type="scientific">Halorussus limi</name>
    <dbReference type="NCBI Taxonomy" id="2938695"/>
    <lineage>
        <taxon>Archaea</taxon>
        <taxon>Methanobacteriati</taxon>
        <taxon>Methanobacteriota</taxon>
        <taxon>Stenosarchaea group</taxon>
        <taxon>Halobacteria</taxon>
        <taxon>Halobacteriales</taxon>
        <taxon>Haladaptataceae</taxon>
        <taxon>Halorussus</taxon>
    </lineage>
</organism>
<evidence type="ECO:0000256" key="4">
    <source>
        <dbReference type="ARBA" id="ARBA00022989"/>
    </source>
</evidence>
<dbReference type="PANTHER" id="PTHR30406">
    <property type="entry name" value="SULFATE TRANSPORT SYSTEM PERMEASE PROTEIN"/>
    <property type="match status" value="1"/>
</dbReference>
<feature type="transmembrane region" description="Helical" evidence="7">
    <location>
        <begin position="331"/>
        <end position="351"/>
    </location>
</feature>
<dbReference type="InterPro" id="IPR005667">
    <property type="entry name" value="Sulph_transpt2"/>
</dbReference>
<dbReference type="Proteomes" id="UP000830729">
    <property type="component" value="Chromosome"/>
</dbReference>
<evidence type="ECO:0000256" key="7">
    <source>
        <dbReference type="RuleBase" id="RU363032"/>
    </source>
</evidence>
<feature type="transmembrane region" description="Helical" evidence="7">
    <location>
        <begin position="167"/>
        <end position="187"/>
    </location>
</feature>
<feature type="domain" description="ABC transmembrane type-1" evidence="9">
    <location>
        <begin position="129"/>
        <end position="347"/>
    </location>
</feature>
<keyword evidence="4 7" id="KW-1133">Transmembrane helix</keyword>
<dbReference type="GO" id="GO:0015419">
    <property type="term" value="F:ABC-type sulfate transporter activity"/>
    <property type="evidence" value="ECO:0007669"/>
    <property type="project" value="InterPro"/>
</dbReference>
<dbReference type="Gene3D" id="1.10.3720.10">
    <property type="entry name" value="MetI-like"/>
    <property type="match status" value="1"/>
</dbReference>
<evidence type="ECO:0000313" key="10">
    <source>
        <dbReference type="EMBL" id="UPV75378.1"/>
    </source>
</evidence>
<feature type="transmembrane region" description="Helical" evidence="7">
    <location>
        <begin position="129"/>
        <end position="155"/>
    </location>
</feature>
<protein>
    <submittedName>
        <fullName evidence="10">ABC transporter permease</fullName>
    </submittedName>
</protein>
<evidence type="ECO:0000313" key="11">
    <source>
        <dbReference type="Proteomes" id="UP000830729"/>
    </source>
</evidence>
<dbReference type="PROSITE" id="PS50928">
    <property type="entry name" value="ABC_TM1"/>
    <property type="match status" value="1"/>
</dbReference>
<dbReference type="GO" id="GO:0005886">
    <property type="term" value="C:plasma membrane"/>
    <property type="evidence" value="ECO:0007669"/>
    <property type="project" value="UniProtKB-SubCell"/>
</dbReference>
<dbReference type="GeneID" id="72184484"/>
<dbReference type="AlphaFoldDB" id="A0A8U0HWS5"/>
<dbReference type="RefSeq" id="WP_248651420.1">
    <property type="nucleotide sequence ID" value="NZ_CP096659.1"/>
</dbReference>
<dbReference type="EMBL" id="CP096659">
    <property type="protein sequence ID" value="UPV75378.1"/>
    <property type="molecule type" value="Genomic_DNA"/>
</dbReference>